<dbReference type="InterPro" id="IPR020845">
    <property type="entry name" value="AMP-binding_CS"/>
</dbReference>
<dbReference type="GO" id="GO:0008610">
    <property type="term" value="P:lipid biosynthetic process"/>
    <property type="evidence" value="ECO:0007669"/>
    <property type="project" value="UniProtKB-ARBA"/>
</dbReference>
<dbReference type="Pfam" id="PF08242">
    <property type="entry name" value="Methyltransf_12"/>
    <property type="match status" value="1"/>
</dbReference>
<evidence type="ECO:0000256" key="3">
    <source>
        <dbReference type="ARBA" id="ARBA00022450"/>
    </source>
</evidence>
<dbReference type="FunFam" id="3.40.50.12780:FF:000012">
    <property type="entry name" value="Non-ribosomal peptide synthetase"/>
    <property type="match status" value="4"/>
</dbReference>
<dbReference type="FunFam" id="1.10.1200.10:FF:000005">
    <property type="entry name" value="Nonribosomal peptide synthetase 1"/>
    <property type="match status" value="4"/>
</dbReference>
<dbReference type="InterPro" id="IPR023213">
    <property type="entry name" value="CAT-like_dom_sf"/>
</dbReference>
<dbReference type="PANTHER" id="PTHR45527:SF1">
    <property type="entry name" value="FATTY ACID SYNTHASE"/>
    <property type="match status" value="1"/>
</dbReference>
<dbReference type="CDD" id="cd19531">
    <property type="entry name" value="LCL_NRPS-like"/>
    <property type="match status" value="4"/>
</dbReference>
<feature type="domain" description="Carrier" evidence="6">
    <location>
        <begin position="2068"/>
        <end position="2143"/>
    </location>
</feature>
<gene>
    <name evidence="7" type="primary">ociB</name>
</gene>
<dbReference type="FunFam" id="3.30.559.30:FF:000001">
    <property type="entry name" value="Non-ribosomal peptide synthetase"/>
    <property type="match status" value="2"/>
</dbReference>
<dbReference type="InterPro" id="IPR009081">
    <property type="entry name" value="PP-bd_ACP"/>
</dbReference>
<feature type="domain" description="Carrier" evidence="6">
    <location>
        <begin position="4632"/>
        <end position="4707"/>
    </location>
</feature>
<dbReference type="InterPro" id="IPR010071">
    <property type="entry name" value="AA_adenyl_dom"/>
</dbReference>
<dbReference type="Gene3D" id="3.30.559.10">
    <property type="entry name" value="Chloramphenicol acetyltransferase-like domain"/>
    <property type="match status" value="4"/>
</dbReference>
<keyword evidence="5" id="KW-0677">Repeat</keyword>
<evidence type="ECO:0000256" key="1">
    <source>
        <dbReference type="ARBA" id="ARBA00001957"/>
    </source>
</evidence>
<dbReference type="InterPro" id="IPR006162">
    <property type="entry name" value="Ppantetheine_attach_site"/>
</dbReference>
<dbReference type="FunFam" id="2.30.38.10:FF:000001">
    <property type="entry name" value="Non-ribosomal peptide synthetase PvdI"/>
    <property type="match status" value="4"/>
</dbReference>
<keyword evidence="4" id="KW-0597">Phosphoprotein</keyword>
<feature type="domain" description="Carrier" evidence="6">
    <location>
        <begin position="998"/>
        <end position="1073"/>
    </location>
</feature>
<dbReference type="Pfam" id="PF00550">
    <property type="entry name" value="PP-binding"/>
    <property type="match status" value="4"/>
</dbReference>
<dbReference type="InterPro" id="IPR000873">
    <property type="entry name" value="AMP-dep_synth/lig_dom"/>
</dbReference>
<dbReference type="CDD" id="cd12117">
    <property type="entry name" value="A_NRPS_Srf_like"/>
    <property type="match status" value="1"/>
</dbReference>
<reference evidence="7" key="1">
    <citation type="journal article" date="2007" name="Appl. Environ. Microbiol.">
        <title>Comparison of cyanopeptolin genes in Planktothrix, Microcystis, and Anabaena strains: evidence for independent evolution within each genus.</title>
        <authorList>
            <person name="Rounge T.B."/>
            <person name="Rohrlack T."/>
            <person name="Tooming-Klunderud A."/>
            <person name="Kristensen T."/>
            <person name="Jakobsen K.S."/>
        </authorList>
    </citation>
    <scope>NUCLEOTIDE SEQUENCE</scope>
    <source>
        <strain evidence="7">NIVA CYA 116</strain>
    </source>
</reference>
<name>A7IZW2_PLAAG</name>
<dbReference type="CDD" id="cd17644">
    <property type="entry name" value="A_NRPS_ApnA-like"/>
    <property type="match status" value="1"/>
</dbReference>
<dbReference type="InterPro" id="IPR001242">
    <property type="entry name" value="Condensation_dom"/>
</dbReference>
<dbReference type="EMBL" id="DQ837301">
    <property type="protein sequence ID" value="ABI26078.1"/>
    <property type="molecule type" value="Genomic_DNA"/>
</dbReference>
<evidence type="ECO:0000256" key="2">
    <source>
        <dbReference type="ARBA" id="ARBA00006432"/>
    </source>
</evidence>
<dbReference type="SUPFAM" id="SSF56801">
    <property type="entry name" value="Acetyl-CoA synthetase-like"/>
    <property type="match status" value="4"/>
</dbReference>
<dbReference type="Gene3D" id="1.10.1200.10">
    <property type="entry name" value="ACP-like"/>
    <property type="match status" value="4"/>
</dbReference>
<proteinExistence type="inferred from homology"/>
<dbReference type="FunFam" id="3.30.300.30:FF:000010">
    <property type="entry name" value="Enterobactin synthetase component F"/>
    <property type="match status" value="3"/>
</dbReference>
<dbReference type="Pfam" id="PF00501">
    <property type="entry name" value="AMP-binding"/>
    <property type="match status" value="4"/>
</dbReference>
<dbReference type="InterPro" id="IPR020806">
    <property type="entry name" value="PKS_PP-bd"/>
</dbReference>
<dbReference type="NCBIfam" id="NF003417">
    <property type="entry name" value="PRK04813.1"/>
    <property type="match status" value="5"/>
</dbReference>
<accession>A7IZW2</accession>
<dbReference type="GO" id="GO:0009366">
    <property type="term" value="C:enterobactin synthetase complex"/>
    <property type="evidence" value="ECO:0007669"/>
    <property type="project" value="TreeGrafter"/>
</dbReference>
<dbReference type="GO" id="GO:0009239">
    <property type="term" value="P:enterobactin biosynthetic process"/>
    <property type="evidence" value="ECO:0007669"/>
    <property type="project" value="TreeGrafter"/>
</dbReference>
<sequence length="4728" mass="532166">MNYEELPLSYAQQRLWFLDQLEPNSPFYNIPLALRLEGTLKIDVLEKSLQEIIQRHEALRTNFLTLDGNPVQIIKPESNWKLTIINDKESKNYREENALKQWLEIHGHQPFDLANESLIRATLLELSDTEHFLLICMHHVVSDGWSMGVFIQELTTLYNAYTKGSEPLLKELPIQYADFALWQREYLQGEILQNQLNYWQKQLSAAPALLHLPSDRPRPPEQRFEGDRIRCILSPELSQGLNKLSREQGVTLFMTLLTAFKILLYRYTGETDILVGTPIANRTRSELDGLIGFFVNTLVLRTDLAGNPSFSEALKQVRETATDAYDHQDLPFEMLVEALQPERNMSYTPLFQVMFGLDNEVLNVIDLEGIKATHQSLEFKTAKFDLSLSIQIKESGLIASWEYNTDLFEQSTIERLSGHFINLLTGIIANPEQSIAQLPLLTESERCQLLVDWNQTHIDYQPELCLHQLFEQQVKLNPDAIAVRLENEFLTYQELNNRANQLGHYLQSLGVKADGLVGIFVERSLEMIVGILGILKAGGAYLPLDINYPKERITYLLEDTQLNILLTQSQFLGQLPQFQGTTICLDQDWSIIANQSTVNPIVEVDQHNLAYIIYTSGSTGKPKGVMIEHRSIVNYILTAIRECNFTSDDQILQFSSICFDASVQEIFSCLLSGAILVLRTEDMLRSSEDFWQYCQKWQLTVLSFPTAYWHQLVSELTPTALQIITNIKLIMVGGEAIQPSKVKQWHQNTVNYSPLPQLFNAYGPTEATIITTLCKFTSPTITNVPIGRPLSNTQVYILDAFLQPVPVGVAGELHIGGAGLARGYLNRPELTQEKFIPNPFDEEGLIPPNPINKGSNESSKLYKTGDLCRYLPDGNIEYLGRIDNQVKIRGFRIELGEIETILSQHSAVKTAIVIAREDETEQKRLVAYIVPQEGISNRQEQGLLAVTELRQFLKAQLPEYMVPSAFVILESLPLTSNGKVDRRALPAPDFQSEEQYVAPRNPIEEILASIWVKVLKVEQVGIHDNFLELGGHSLLATQLISRIRKAFKVEMPLRELFVAPTVAALAQVIKRVSEQKERTELPILPREKDTELPLSFAQTRLWFLDQFESDSSFYNIPLALHLEGNLNQDVLIQSLEEICDRHEALRTNFISVDGVATQVIQTQTPWTVNIVDLQHLSSSEQEIASQELTQNQAIQPFDLARDPLIRANLVILSETEHILLVCMHHIVSDGWSMGVFLQELTDLYNAYIQNQPSSLKPLPIQYGDYTLWQKQWLQGDILQRQLDYWQKQLADAPALLSLPTDRPRPAVQSFAGAHLPFTLSWELRQKLTQLTQEQGVTLFMTLLTAFDILLYRYTEQEDILIGTPITNRNRSELEGLIGFFVNTLVLRTDLSGNPSFNELLIRVREMAMDAYTHQDLPFEMLVEVLQPERDLSHAPLFQVDFLLQNEPLSQLELIGLTASPLLTENATAKFDLTLGMENTDKGLRGVWEYNTDLFERSTIERLAGNFVTLLEAIVANPQQQISQLPLLTEVESQQLLKDWNTTEKNYPFHQCVHHLFEEQAERTPNAVAVVFEGLELTYQQLNIQANQLAHHLQSLGVGAEILVGIYLERSLLVIVGLLAVLKAGGAYVPLDPDYPQQRLSYMAEDAKISLLLTQQSLLSSLPVEDVGVIVLDKSAESLTVQSLENPVSEVVPENLLCVLYTSGSTGKPKGVMLTHEALVNHSWGISEIFGLTESDRVLQFASFGFDVAAEEIFPTWLKGGTVVLRPWQMFPTLTDFADFIEQESLTLLNITPAYWHEWAIAVSQSSATVPSSLRVVAVGGDAVLPETVNIWREWVGKQVQCINVYGPTEASVTAIVHDLLDSQSEKINSVLIGRPIANTKAYILDQNLQPAPIGVKGELHLCGVRLARGYLNRPELTAEKFIDNPFAAAPFNRLYKTGDLARYLPNGSIECFGRIDNQVKIRGFRIELGEIEAILNQHLDVQTSCVIIREDLPGQKYLVAYIVISSHYERIPMISELRQFLAGNLPMYMVPQAFVFLESLPLTTNRKVDRRALPAPNLEGDRRDQYVAPRNAIEEMLLQIWTEVLKVGQVGIYDNFFEIGGHSLLATQLVSRIRSLFKIELPLRSLFAAATVAELAHLIEPLQQQNLTLTVPPILPRTKDTELPLSFAQQRLWFLDQLQPNSALYNIPMVLRLQGNLNQGALEQSLWSICDRHEVLRTNFVTINGQPTQIIQTTRETISVVDLQDLPIQEQAEKTQQLKQKQATQPFDLAKESLIRITLVVLSETEHLLLVCMHHIISDGWSIEVFIHELTTLYNAYAQNQPANLAPLPIQYADFAIWQRQWLQGDVLQTQLNYWQNQLTAAPPLLSLPTDHPRPAVQSFVGTQQEFSLSPKLSQALTELSRQQGVTLFMTLLAAFDTLLYRYTGSSDILVGTPIANRNRGEIEGLIGFFVNTLVMRTDLSDNPSFSQLLTRVREVTMDAYAHQDLPFEMLVEALQPERDLSHTPLFQVAFVLQNTPKSEIAMTGLTVTDLPPENTTAKFDLTLAMVNTDDGLKGVWEYNTDLFESSTIERLSGHFLNLLGGIVANPQARISQLPLLTESETNQLLIEWNNTQVDYPQIKCIHQLFEEQAERTPDAIAVVFENQQLTYAELNDRANQLAHYLRKLGVKPDELVGICLERSLDMIVGLLAILKVGGAYVPIDPDYPQERISFMLQDTQVKIILTCESLQNSLQNHQTIVICLDKDWQQINQASLENLNSTVSADNLAYVIYTSGSTGIPKGVIVTHQAVNRLVLNTNYIQFTPDDRVVQASNIAFDAATFEIWGALLNGAKIIIIAKSVLLSPQELALSLKENQISVLFLTTAFFNQLANLVPQAFSSLRCLLFGGEAVEPKWVQEVLEKGAPQRLLHVYGPTENTTFSSWYLVENVASTATTIPIGKAIANTQIYLLDKNLQPVPIGVVGELHIGGMGLAKGYLNRPELTQEKFIPNPFEKDEVIPPTPLNKDGNEPSKLYKTGDLARYLPDGNIEYLGRIDNQVKIRGFRIELGEIEALLNQNEDVQSACVIAREDNPGDKRLVAYLVPQPEIILTIDEIRQFLKAKLPDYMVPNAFVILEALPLTPNGKIDRRALPVPDLQSQGEYIAPRNPIEEKMAQIWAEVLKLKRVSIEDNFFELGGHSLLATQAISRLQETFEIVLPLRYLFESPTIAQLSAVILKELQTGSGLKLPAIVPLNRQDDIPLSWAQERLWFVNQLEGESGAYTIDLTMRLLGNLNVKALEKAFQAIIQRHEPLRTQFKLKDNKPIQAIASSINFTLPVVQSQPLQVEQLLTEAASEPFDLANGSVLRVKLWQVGADEYVLLLAIHHIAADGWSLGVLIDELSAYYRSFSTGTKADLPTLPIQYADFALWQRQWLTNEVLERQLSYWKQQLKGIPLLHQLKGDRPRPAIQTFRGGTEKLQLDSKLTQQLKKLSQESGSTLFMTLLAGFAVLLSRYSGQTDLVIGSPIANRNRTEIEKLIGFFVNSLVLRFDLSQEPTFEDFLAQVKQTTQNAYDHQDLPFEMLVEELQIERHLDRNPLIQIVFALQNAPSSPWDFPDVKIEDMQSGLDSVRVDLELYLWDVPEGLGGFCSYNKDLFDAETIARMMTHFKTLLAAIVENPQQPVALLPLLTPPEHQLLKEWNETKTDYSYNKCIHQLIEEQAERTPDAIAVVFENQQLTYAQLNNRANQLAHYLRSLGVETEVIVGLCVERSLEMIVTLIGILKAGGAYLPLDPEYPQARLQFMLEDSQIPLLLTQHSLIDKLPNHQGQTLFLEEIWEKTAQPSQDNLTAKVTPSNLANVIYTSGSTGKPKGVMVEHKGLCNLAQAQIETLGVHPSSRVLQFASFSFDACIWEILMALGAGATLYLGTKEALMPGLPLMERLRDHAITHITLPPSALAVLPWENLPSLQTIIVAGEACSPELVKKWSQGRNFFNGYGPTEGSVCTAIAKCTPFDEKITIGRPIPNVQVYILDPHLQAVPIGVPGELHIGGAGLARGYLNRPELTAEKFISNPFVSLDPPLTPLDKGGEQPSKLYKTGDLARYLPDGQIEYLGRIDNQVKVRGFRIELGEIEAVLGQHPLVQEAIVIARADHASDHDHDKLNTNLVGYLVPALKGEVLPEQLAQWQSEYVSDWQTIYEDSYRQSQSTTDDPTFNISGWNSSYTGQAMTAAEMREWVENTVSRILAGKPQRVLEIGCGSGLLLFPVAKHCQEYWGADYSSATIDNLERLCGTIEGLAGKVRLFHRTADNLAGIPQAAFDTVVINSVVQYFPSVDYLLQVLEGVMKAIAAHGKIFLGDIRSLPLLEPYHAAVQLSRAAADKTLEQWQKQVNQSVATEEELLIEPQFFIALKQRFPQISWVEIVPKRGQADNELTQFRYDVTLYLGNDVQKTVIPWLNWQRDEFSLAKLQDQLKLEQPEWLGIRDVPNQRVQEALQILDWLENPPVVSTVGELRQLLKEKPRMGINPEQMWQLGEKFGYTVHLSWWEGSQDGSFDLVFHRQSSILESAMSAVDSQPYPSFWDNETVIPKSWTDYTNNPLYGKLVQKLVPQVREFVQQKLPSYMVPQAFVLLNALPLTPNGKIDRRALPTPDTATRNLATSFLAPRTPIESQMGQIWSEVLGLERIGIKDNFFELGGHSLLATQVISRSRDLFSVELSLQNLLEYPTVANLAQIIELLVVAQQGQPAITESLDDYEEGEL</sequence>
<dbReference type="Gene3D" id="2.30.38.10">
    <property type="entry name" value="Luciferase, Domain 3"/>
    <property type="match status" value="4"/>
</dbReference>
<comment type="similarity">
    <text evidence="2">Belongs to the ATP-dependent AMP-binding enzyme family.</text>
</comment>
<dbReference type="InterPro" id="IPR036736">
    <property type="entry name" value="ACP-like_sf"/>
</dbReference>
<feature type="domain" description="Carrier" evidence="6">
    <location>
        <begin position="3140"/>
        <end position="3215"/>
    </location>
</feature>
<dbReference type="Pfam" id="PF13193">
    <property type="entry name" value="AMP-binding_C"/>
    <property type="match status" value="3"/>
</dbReference>
<dbReference type="PROSITE" id="PS00455">
    <property type="entry name" value="AMP_BINDING"/>
    <property type="match status" value="4"/>
</dbReference>
<dbReference type="GO" id="GO:0031177">
    <property type="term" value="F:phosphopantetheine binding"/>
    <property type="evidence" value="ECO:0007669"/>
    <property type="project" value="InterPro"/>
</dbReference>
<evidence type="ECO:0000313" key="7">
    <source>
        <dbReference type="EMBL" id="ABI26078.1"/>
    </source>
</evidence>
<protein>
    <submittedName>
        <fullName evidence="7">OciB</fullName>
    </submittedName>
</protein>
<dbReference type="InterPro" id="IPR013217">
    <property type="entry name" value="Methyltransf_12"/>
</dbReference>
<dbReference type="CDD" id="cd17652">
    <property type="entry name" value="A_NRPS_CmdD_like"/>
    <property type="match status" value="1"/>
</dbReference>
<dbReference type="Gene3D" id="3.40.50.150">
    <property type="entry name" value="Vaccinia Virus protein VP39"/>
    <property type="match status" value="1"/>
</dbReference>
<dbReference type="PROSITE" id="PS50075">
    <property type="entry name" value="CARRIER"/>
    <property type="match status" value="4"/>
</dbReference>
<dbReference type="FunFam" id="3.40.50.980:FF:000001">
    <property type="entry name" value="Non-ribosomal peptide synthetase"/>
    <property type="match status" value="4"/>
</dbReference>
<dbReference type="GO" id="GO:0047527">
    <property type="term" value="F:2,3-dihydroxybenzoate-serine ligase activity"/>
    <property type="evidence" value="ECO:0007669"/>
    <property type="project" value="TreeGrafter"/>
</dbReference>
<dbReference type="SMART" id="SM00823">
    <property type="entry name" value="PKS_PP"/>
    <property type="match status" value="4"/>
</dbReference>
<dbReference type="SUPFAM" id="SSF47336">
    <property type="entry name" value="ACP-like"/>
    <property type="match status" value="4"/>
</dbReference>
<evidence type="ECO:0000256" key="4">
    <source>
        <dbReference type="ARBA" id="ARBA00022553"/>
    </source>
</evidence>
<dbReference type="InterPro" id="IPR025110">
    <property type="entry name" value="AMP-bd_C"/>
</dbReference>
<evidence type="ECO:0000256" key="5">
    <source>
        <dbReference type="ARBA" id="ARBA00022737"/>
    </source>
</evidence>
<dbReference type="FunFam" id="3.30.559.10:FF:000012">
    <property type="entry name" value="Non-ribosomal peptide synthetase"/>
    <property type="match status" value="3"/>
</dbReference>
<dbReference type="Pfam" id="PF00668">
    <property type="entry name" value="Condensation"/>
    <property type="match status" value="4"/>
</dbReference>
<dbReference type="CDD" id="cd02440">
    <property type="entry name" value="AdoMet_MTases"/>
    <property type="match status" value="1"/>
</dbReference>
<dbReference type="Gene3D" id="3.30.300.30">
    <property type="match status" value="5"/>
</dbReference>
<evidence type="ECO:0000259" key="6">
    <source>
        <dbReference type="PROSITE" id="PS50075"/>
    </source>
</evidence>
<dbReference type="NCBIfam" id="NF004282">
    <property type="entry name" value="PRK05691.1"/>
    <property type="match status" value="6"/>
</dbReference>
<dbReference type="GO" id="GO:0043041">
    <property type="term" value="P:amino acid activation for nonribosomal peptide biosynthetic process"/>
    <property type="evidence" value="ECO:0007669"/>
    <property type="project" value="TreeGrafter"/>
</dbReference>
<organism evidence="7">
    <name type="scientific">Planktothrix agardhii NIVA-CYA 116</name>
    <dbReference type="NCBI Taxonomy" id="329558"/>
    <lineage>
        <taxon>Bacteria</taxon>
        <taxon>Bacillati</taxon>
        <taxon>Cyanobacteriota</taxon>
        <taxon>Cyanophyceae</taxon>
        <taxon>Oscillatoriophycideae</taxon>
        <taxon>Oscillatoriales</taxon>
        <taxon>Microcoleaceae</taxon>
        <taxon>Planktothrix</taxon>
    </lineage>
</organism>
<keyword evidence="3" id="KW-0596">Phosphopantetheine</keyword>
<dbReference type="SUPFAM" id="SSF52777">
    <property type="entry name" value="CoA-dependent acyltransferases"/>
    <property type="match status" value="8"/>
</dbReference>
<dbReference type="Gene3D" id="3.30.559.30">
    <property type="entry name" value="Nonribosomal peptide synthetase, condensation domain"/>
    <property type="match status" value="4"/>
</dbReference>
<dbReference type="SUPFAM" id="SSF53335">
    <property type="entry name" value="S-adenosyl-L-methionine-dependent methyltransferases"/>
    <property type="match status" value="1"/>
</dbReference>
<dbReference type="PANTHER" id="PTHR45527">
    <property type="entry name" value="NONRIBOSOMAL PEPTIDE SYNTHETASE"/>
    <property type="match status" value="1"/>
</dbReference>
<dbReference type="GO" id="GO:0009403">
    <property type="term" value="P:toxin biosynthetic process"/>
    <property type="evidence" value="ECO:0007669"/>
    <property type="project" value="UniProtKB-ARBA"/>
</dbReference>
<dbReference type="NCBIfam" id="TIGR01733">
    <property type="entry name" value="AA-adenyl-dom"/>
    <property type="match status" value="4"/>
</dbReference>
<dbReference type="PROSITE" id="PS00012">
    <property type="entry name" value="PHOSPHOPANTETHEINE"/>
    <property type="match status" value="3"/>
</dbReference>
<dbReference type="InterPro" id="IPR029063">
    <property type="entry name" value="SAM-dependent_MTases_sf"/>
</dbReference>
<comment type="cofactor">
    <cofactor evidence="1">
        <name>pantetheine 4'-phosphate</name>
        <dbReference type="ChEBI" id="CHEBI:47942"/>
    </cofactor>
</comment>
<dbReference type="Gene3D" id="3.40.50.980">
    <property type="match status" value="8"/>
</dbReference>
<dbReference type="InterPro" id="IPR045851">
    <property type="entry name" value="AMP-bd_C_sf"/>
</dbReference>
<dbReference type="GO" id="GO:0005829">
    <property type="term" value="C:cytosol"/>
    <property type="evidence" value="ECO:0007669"/>
    <property type="project" value="TreeGrafter"/>
</dbReference>